<keyword evidence="2" id="KW-1185">Reference proteome</keyword>
<protein>
    <recommendedName>
        <fullName evidence="3">DNA-binding domain-containing protein</fullName>
    </recommendedName>
</protein>
<dbReference type="SUPFAM" id="SSF69635">
    <property type="entry name" value="Type III secretory system chaperone-like"/>
    <property type="match status" value="1"/>
</dbReference>
<dbReference type="AlphaFoldDB" id="A0A9X5I691"/>
<dbReference type="Proteomes" id="UP000031532">
    <property type="component" value="Unassembled WGS sequence"/>
</dbReference>
<dbReference type="EMBL" id="JTJC03000004">
    <property type="protein sequence ID" value="NHC36272.1"/>
    <property type="molecule type" value="Genomic_DNA"/>
</dbReference>
<reference evidence="1 2" key="1">
    <citation type="journal article" date="2015" name="Genome Announc.">
        <title>Draft Genome Sequence of the Terrestrial Cyanobacterium Scytonema millei VB511283, Isolated from Eastern India.</title>
        <authorList>
            <person name="Sen D."/>
            <person name="Chandrababunaidu M.M."/>
            <person name="Singh D."/>
            <person name="Sanghi N."/>
            <person name="Ghorai A."/>
            <person name="Mishra G.P."/>
            <person name="Madduluri M."/>
            <person name="Adhikary S.P."/>
            <person name="Tripathy S."/>
        </authorList>
    </citation>
    <scope>NUCLEOTIDE SEQUENCE [LARGE SCALE GENOMIC DNA]</scope>
    <source>
        <strain evidence="1 2">VB511283</strain>
    </source>
</reference>
<evidence type="ECO:0000313" key="1">
    <source>
        <dbReference type="EMBL" id="NHC36272.1"/>
    </source>
</evidence>
<name>A0A9X5I691_9CYAN</name>
<proteinExistence type="predicted"/>
<dbReference type="Gene3D" id="3.30.1460.10">
    <property type="match status" value="1"/>
</dbReference>
<sequence>MTPEEIANTLTDLFHSAPVQAIAPGSWQIETPEFRLLVLLSDDRSWLRVLLPIVSAQAAQPFMEQLLEANFDDTQEVRYALHQGVVWGVFQHNRASLSTTDFTEAIARLISLNQAGLTNAFSQLVETKLRQIVTAQKQQGQSLEATLQNLSRMYDEGLLGDLQQGAESREQVMAAWKYQLERLWLEVEP</sequence>
<organism evidence="1 2">
    <name type="scientific">Scytonema millei VB511283</name>
    <dbReference type="NCBI Taxonomy" id="1245923"/>
    <lineage>
        <taxon>Bacteria</taxon>
        <taxon>Bacillati</taxon>
        <taxon>Cyanobacteriota</taxon>
        <taxon>Cyanophyceae</taxon>
        <taxon>Nostocales</taxon>
        <taxon>Scytonemataceae</taxon>
        <taxon>Scytonema</taxon>
    </lineage>
</organism>
<accession>A0A9X5I691</accession>
<evidence type="ECO:0008006" key="3">
    <source>
        <dbReference type="Google" id="ProtNLM"/>
    </source>
</evidence>
<dbReference type="OrthoDB" id="571431at2"/>
<evidence type="ECO:0000313" key="2">
    <source>
        <dbReference type="Proteomes" id="UP000031532"/>
    </source>
</evidence>
<comment type="caution">
    <text evidence="1">The sequence shown here is derived from an EMBL/GenBank/DDBJ whole genome shotgun (WGS) entry which is preliminary data.</text>
</comment>
<gene>
    <name evidence="1" type="ORF">QH73_0016735</name>
</gene>
<dbReference type="RefSeq" id="WP_039717054.1">
    <property type="nucleotide sequence ID" value="NZ_JTJC03000004.1"/>
</dbReference>